<protein>
    <submittedName>
        <fullName evidence="1">Uncharacterized protein</fullName>
    </submittedName>
</protein>
<organism evidence="1 2">
    <name type="scientific">Pseudosporangium ferrugineum</name>
    <dbReference type="NCBI Taxonomy" id="439699"/>
    <lineage>
        <taxon>Bacteria</taxon>
        <taxon>Bacillati</taxon>
        <taxon>Actinomycetota</taxon>
        <taxon>Actinomycetes</taxon>
        <taxon>Micromonosporales</taxon>
        <taxon>Micromonosporaceae</taxon>
        <taxon>Pseudosporangium</taxon>
    </lineage>
</organism>
<keyword evidence="2" id="KW-1185">Reference proteome</keyword>
<proteinExistence type="predicted"/>
<comment type="caution">
    <text evidence="1">The sequence shown here is derived from an EMBL/GenBank/DDBJ whole genome shotgun (WGS) entry which is preliminary data.</text>
</comment>
<dbReference type="AlphaFoldDB" id="A0A2T0SHR1"/>
<dbReference type="EMBL" id="PVZG01000001">
    <property type="protein sequence ID" value="PRY32950.1"/>
    <property type="molecule type" value="Genomic_DNA"/>
</dbReference>
<name>A0A2T0SHR1_9ACTN</name>
<evidence type="ECO:0000313" key="1">
    <source>
        <dbReference type="EMBL" id="PRY32950.1"/>
    </source>
</evidence>
<dbReference type="Pfam" id="PF20062">
    <property type="entry name" value="DUF6461"/>
    <property type="match status" value="1"/>
</dbReference>
<sequence length="334" mass="35393">MVRAKVRGVDDLAYARARVTELGARFCLTFVKGVGERAALDRMGAYEDTVAERTGARLDGHAAAVDLGRWTVVIEPGGAEGSDHVLLEAVSRGTEAMSVLRDDRASPRFTYAVRGGTAVAFDPAYPAPELTWGSDPELLRHLMGAVGLREPGGEDEETWRDAEARALVLAQRLTGARLPEDPLGPPRLSARIEPWFVSPPRPADLLRPGPRFAALFAAAEQATDERKREVAAAEMRRRAAAVGVAGAPGLDAALDRAARGGGEPVAAGSPLGRQVREWLDAPEEKGLRAFAIALRGVLDRDADVALRAALRPLRNAGAGPDEAVTALVAALSAR</sequence>
<reference evidence="1 2" key="1">
    <citation type="submission" date="2018-03" db="EMBL/GenBank/DDBJ databases">
        <title>Genomic Encyclopedia of Archaeal and Bacterial Type Strains, Phase II (KMG-II): from individual species to whole genera.</title>
        <authorList>
            <person name="Goeker M."/>
        </authorList>
    </citation>
    <scope>NUCLEOTIDE SEQUENCE [LARGE SCALE GENOMIC DNA]</scope>
    <source>
        <strain evidence="1 2">DSM 45348</strain>
    </source>
</reference>
<dbReference type="Proteomes" id="UP000239209">
    <property type="component" value="Unassembled WGS sequence"/>
</dbReference>
<gene>
    <name evidence="1" type="ORF">CLV70_101109</name>
</gene>
<accession>A0A2T0SHR1</accession>
<dbReference type="InterPro" id="IPR045592">
    <property type="entry name" value="DUF6461"/>
</dbReference>
<evidence type="ECO:0000313" key="2">
    <source>
        <dbReference type="Proteomes" id="UP000239209"/>
    </source>
</evidence>